<keyword evidence="2" id="KW-0732">Signal</keyword>
<comment type="caution">
    <text evidence="3">The sequence shown here is derived from an EMBL/GenBank/DDBJ whole genome shotgun (WGS) entry which is preliminary data.</text>
</comment>
<dbReference type="AlphaFoldDB" id="A0A8K0RDP3"/>
<protein>
    <recommendedName>
        <fullName evidence="5">Secreted protein</fullName>
    </recommendedName>
</protein>
<name>A0A8K0RDP3_9PLEO</name>
<dbReference type="Proteomes" id="UP000813461">
    <property type="component" value="Unassembled WGS sequence"/>
</dbReference>
<evidence type="ECO:0008006" key="5">
    <source>
        <dbReference type="Google" id="ProtNLM"/>
    </source>
</evidence>
<evidence type="ECO:0000256" key="2">
    <source>
        <dbReference type="SAM" id="SignalP"/>
    </source>
</evidence>
<feature type="signal peptide" evidence="2">
    <location>
        <begin position="1"/>
        <end position="21"/>
    </location>
</feature>
<organism evidence="3 4">
    <name type="scientific">Paraphoma chrysanthemicola</name>
    <dbReference type="NCBI Taxonomy" id="798071"/>
    <lineage>
        <taxon>Eukaryota</taxon>
        <taxon>Fungi</taxon>
        <taxon>Dikarya</taxon>
        <taxon>Ascomycota</taxon>
        <taxon>Pezizomycotina</taxon>
        <taxon>Dothideomycetes</taxon>
        <taxon>Pleosporomycetidae</taxon>
        <taxon>Pleosporales</taxon>
        <taxon>Pleosporineae</taxon>
        <taxon>Phaeosphaeriaceae</taxon>
        <taxon>Paraphoma</taxon>
    </lineage>
</organism>
<gene>
    <name evidence="3" type="ORF">FB567DRAFT_520002</name>
</gene>
<evidence type="ECO:0000313" key="4">
    <source>
        <dbReference type="Proteomes" id="UP000813461"/>
    </source>
</evidence>
<evidence type="ECO:0000313" key="3">
    <source>
        <dbReference type="EMBL" id="KAH7090496.1"/>
    </source>
</evidence>
<reference evidence="3" key="1">
    <citation type="journal article" date="2021" name="Nat. Commun.">
        <title>Genetic determinants of endophytism in the Arabidopsis root mycobiome.</title>
        <authorList>
            <person name="Mesny F."/>
            <person name="Miyauchi S."/>
            <person name="Thiergart T."/>
            <person name="Pickel B."/>
            <person name="Atanasova L."/>
            <person name="Karlsson M."/>
            <person name="Huettel B."/>
            <person name="Barry K.W."/>
            <person name="Haridas S."/>
            <person name="Chen C."/>
            <person name="Bauer D."/>
            <person name="Andreopoulos W."/>
            <person name="Pangilinan J."/>
            <person name="LaButti K."/>
            <person name="Riley R."/>
            <person name="Lipzen A."/>
            <person name="Clum A."/>
            <person name="Drula E."/>
            <person name="Henrissat B."/>
            <person name="Kohler A."/>
            <person name="Grigoriev I.V."/>
            <person name="Martin F.M."/>
            <person name="Hacquard S."/>
        </authorList>
    </citation>
    <scope>NUCLEOTIDE SEQUENCE</scope>
    <source>
        <strain evidence="3">MPI-SDFR-AT-0120</strain>
    </source>
</reference>
<sequence length="93" mass="10228">MRVRTTSIGMALLSFTSIGTGLNSERNGPIRRIQTKGVFHFRAVPERAMLQIAESGDAPRSCFLARHLEEAQLGTNSRGVRRASTNANKRTLS</sequence>
<feature type="region of interest" description="Disordered" evidence="1">
    <location>
        <begin position="74"/>
        <end position="93"/>
    </location>
</feature>
<feature type="chain" id="PRO_5035482467" description="Secreted protein" evidence="2">
    <location>
        <begin position="22"/>
        <end position="93"/>
    </location>
</feature>
<evidence type="ECO:0000256" key="1">
    <source>
        <dbReference type="SAM" id="MobiDB-lite"/>
    </source>
</evidence>
<keyword evidence="4" id="KW-1185">Reference proteome</keyword>
<dbReference type="EMBL" id="JAGMVJ010000005">
    <property type="protein sequence ID" value="KAH7090496.1"/>
    <property type="molecule type" value="Genomic_DNA"/>
</dbReference>
<proteinExistence type="predicted"/>
<accession>A0A8K0RDP3</accession>